<dbReference type="InterPro" id="IPR013865">
    <property type="entry name" value="FAM32A"/>
</dbReference>
<organism evidence="2">
    <name type="scientific">Pinguiococcus pyrenoidosus</name>
    <dbReference type="NCBI Taxonomy" id="172671"/>
    <lineage>
        <taxon>Eukaryota</taxon>
        <taxon>Sar</taxon>
        <taxon>Stramenopiles</taxon>
        <taxon>Ochrophyta</taxon>
        <taxon>Pinguiophyceae</taxon>
        <taxon>Pinguiochrysidales</taxon>
        <taxon>Pinguiochrysidaceae</taxon>
        <taxon>Pinguiococcus</taxon>
    </lineage>
</organism>
<accession>A0A7R9U8G9</accession>
<dbReference type="EMBL" id="HBEA01010062">
    <property type="protein sequence ID" value="CAD8258223.1"/>
    <property type="molecule type" value="Transcribed_RNA"/>
</dbReference>
<evidence type="ECO:0000256" key="1">
    <source>
        <dbReference type="SAM" id="MobiDB-lite"/>
    </source>
</evidence>
<dbReference type="AlphaFoldDB" id="A0A7R9U8G9"/>
<proteinExistence type="predicted"/>
<evidence type="ECO:0000313" key="2">
    <source>
        <dbReference type="EMBL" id="CAD8258223.1"/>
    </source>
</evidence>
<gene>
    <name evidence="2" type="ORF">PPYR1160_LOCUS7724</name>
</gene>
<name>A0A7R9U8G9_9STRA</name>
<feature type="compositionally biased region" description="Basic residues" evidence="1">
    <location>
        <begin position="16"/>
        <end position="35"/>
    </location>
</feature>
<feature type="region of interest" description="Disordered" evidence="1">
    <location>
        <begin position="149"/>
        <end position="181"/>
    </location>
</feature>
<sequence>MPVGGALKLKGGASLKSRKKSKKEKKEKREKKRRRAERDAENEPAAQRVRRGAPIVKPEDEDDDEEVLLPIMGRGHLTSSGTVISGHGTQFSSELEVGDNILIRHPTTLMEESRQVRMLLSDISLSVDAPFSSDLVSTTSFRYLKLPKDDAERKEEEEDAAARRRKNRDQEESSAVGTYSSDMGTRVTMRVKKAGAYGGYQIIHQQADTELTRSELLELRSKHKADRHCM</sequence>
<dbReference type="Pfam" id="PF08555">
    <property type="entry name" value="FAM32A"/>
    <property type="match status" value="1"/>
</dbReference>
<reference evidence="2" key="1">
    <citation type="submission" date="2021-01" db="EMBL/GenBank/DDBJ databases">
        <authorList>
            <person name="Corre E."/>
            <person name="Pelletier E."/>
            <person name="Niang G."/>
            <person name="Scheremetjew M."/>
            <person name="Finn R."/>
            <person name="Kale V."/>
            <person name="Holt S."/>
            <person name="Cochrane G."/>
            <person name="Meng A."/>
            <person name="Brown T."/>
            <person name="Cohen L."/>
        </authorList>
    </citation>
    <scope>NUCLEOTIDE SEQUENCE</scope>
    <source>
        <strain evidence="2">CCMP2078</strain>
    </source>
</reference>
<feature type="compositionally biased region" description="Low complexity" evidence="1">
    <location>
        <begin position="1"/>
        <end position="15"/>
    </location>
</feature>
<protein>
    <submittedName>
        <fullName evidence="2">Uncharacterized protein</fullName>
    </submittedName>
</protein>
<feature type="region of interest" description="Disordered" evidence="1">
    <location>
        <begin position="1"/>
        <end position="64"/>
    </location>
</feature>